<proteinExistence type="predicted"/>
<sequence>MHTSALRSTRALIAVAGVAAALLAPWNAAQAQLGNLLNQVGGSGSTSATGAAGSLGSLGNLGSALSGSSLTSGGLGNVTGLIQYCVQNNFLNADTASSVQNSLLGKLPGGASSTDPGYKQGSNGILQTGNGQQLDLSSAGLQEAAKKKVCDTILTQAKSML</sequence>
<dbReference type="Proteomes" id="UP000494119">
    <property type="component" value="Unassembled WGS sequence"/>
</dbReference>
<evidence type="ECO:0008006" key="4">
    <source>
        <dbReference type="Google" id="ProtNLM"/>
    </source>
</evidence>
<gene>
    <name evidence="2" type="ORF">LMG28688_03367</name>
</gene>
<name>A0A6J5G475_9BURK</name>
<evidence type="ECO:0000256" key="1">
    <source>
        <dbReference type="SAM" id="SignalP"/>
    </source>
</evidence>
<feature type="chain" id="PRO_5026737426" description="DUF2501 domain-containing protein" evidence="1">
    <location>
        <begin position="32"/>
        <end position="161"/>
    </location>
</feature>
<feature type="signal peptide" evidence="1">
    <location>
        <begin position="1"/>
        <end position="31"/>
    </location>
</feature>
<accession>A0A6J5G475</accession>
<protein>
    <recommendedName>
        <fullName evidence="4">DUF2501 domain-containing protein</fullName>
    </recommendedName>
</protein>
<evidence type="ECO:0000313" key="3">
    <source>
        <dbReference type="Proteomes" id="UP000494119"/>
    </source>
</evidence>
<organism evidence="2 3">
    <name type="scientific">Paraburkholderia caffeinitolerans</name>
    <dbReference type="NCBI Taxonomy" id="1723730"/>
    <lineage>
        <taxon>Bacteria</taxon>
        <taxon>Pseudomonadati</taxon>
        <taxon>Pseudomonadota</taxon>
        <taxon>Betaproteobacteria</taxon>
        <taxon>Burkholderiales</taxon>
        <taxon>Burkholderiaceae</taxon>
        <taxon>Paraburkholderia</taxon>
    </lineage>
</organism>
<keyword evidence="1" id="KW-0732">Signal</keyword>
<dbReference type="InterPro" id="IPR019637">
    <property type="entry name" value="DUF2501"/>
</dbReference>
<dbReference type="Pfam" id="PF10696">
    <property type="entry name" value="DUF2501"/>
    <property type="match status" value="1"/>
</dbReference>
<keyword evidence="3" id="KW-1185">Reference proteome</keyword>
<evidence type="ECO:0000313" key="2">
    <source>
        <dbReference type="EMBL" id="CAB3791744.1"/>
    </source>
</evidence>
<dbReference type="AlphaFoldDB" id="A0A6J5G475"/>
<reference evidence="2 3" key="1">
    <citation type="submission" date="2020-04" db="EMBL/GenBank/DDBJ databases">
        <authorList>
            <person name="De Canck E."/>
        </authorList>
    </citation>
    <scope>NUCLEOTIDE SEQUENCE [LARGE SCALE GENOMIC DNA]</scope>
    <source>
        <strain evidence="2 3">LMG 28688</strain>
    </source>
</reference>
<dbReference type="EMBL" id="CADIKL010000015">
    <property type="protein sequence ID" value="CAB3791744.1"/>
    <property type="molecule type" value="Genomic_DNA"/>
</dbReference>
<dbReference type="RefSeq" id="WP_175195667.1">
    <property type="nucleotide sequence ID" value="NZ_CADIKL010000015.1"/>
</dbReference>